<name>A0ABP7C6C8_9MICC</name>
<proteinExistence type="predicted"/>
<protein>
    <recommendedName>
        <fullName evidence="4">Bacterial Ig-like domain-containing protein</fullName>
    </recommendedName>
</protein>
<keyword evidence="1" id="KW-0732">Signal</keyword>
<sequence>MQPTAARGAGRRLPLVLALILALAAAFTVAPAAPSQAGSKKADDRIQATLLSYLDEPAWAYVGNPVEVINWFTTDIPADAPSGPTGTFTLTLHERGAKPYVLNLTGDEAEIRPYITPVKVGKRYYTVTYSGDKFYKPIKQTISYDVWSGPDTKTTLKVNKRTTTVSEPITLRAQVTTSTGRPLTGYSDGHIQFFADGEWIGEGISRPGSRGWDASLTIGYLPIGTHKITAAFEPFIHYESSASRPFLLTVRPPVWAAAATGSFTIDQSENGFSSTVSATVRATEPGGRTPTGYVQFYDGDDKSGLPVRLVNGVAEQTIWASNPRVSVKYIGDTRYAPAILKQAIPAS</sequence>
<dbReference type="EMBL" id="BAABEO010000009">
    <property type="protein sequence ID" value="GAA3678012.1"/>
    <property type="molecule type" value="Genomic_DNA"/>
</dbReference>
<keyword evidence="3" id="KW-1185">Reference proteome</keyword>
<evidence type="ECO:0000313" key="2">
    <source>
        <dbReference type="EMBL" id="GAA3678012.1"/>
    </source>
</evidence>
<comment type="caution">
    <text evidence="2">The sequence shown here is derived from an EMBL/GenBank/DDBJ whole genome shotgun (WGS) entry which is preliminary data.</text>
</comment>
<dbReference type="InterPro" id="IPR013783">
    <property type="entry name" value="Ig-like_fold"/>
</dbReference>
<evidence type="ECO:0008006" key="4">
    <source>
        <dbReference type="Google" id="ProtNLM"/>
    </source>
</evidence>
<feature type="chain" id="PRO_5045982098" description="Bacterial Ig-like domain-containing protein" evidence="1">
    <location>
        <begin position="33"/>
        <end position="347"/>
    </location>
</feature>
<gene>
    <name evidence="2" type="ORF">GCM10023081_15340</name>
</gene>
<evidence type="ECO:0000313" key="3">
    <source>
        <dbReference type="Proteomes" id="UP001500752"/>
    </source>
</evidence>
<dbReference type="Gene3D" id="2.60.40.10">
    <property type="entry name" value="Immunoglobulins"/>
    <property type="match status" value="2"/>
</dbReference>
<dbReference type="RefSeq" id="WP_345149764.1">
    <property type="nucleotide sequence ID" value="NZ_BAABEO010000009.1"/>
</dbReference>
<reference evidence="3" key="1">
    <citation type="journal article" date="2019" name="Int. J. Syst. Evol. Microbiol.">
        <title>The Global Catalogue of Microorganisms (GCM) 10K type strain sequencing project: providing services to taxonomists for standard genome sequencing and annotation.</title>
        <authorList>
            <consortium name="The Broad Institute Genomics Platform"/>
            <consortium name="The Broad Institute Genome Sequencing Center for Infectious Disease"/>
            <person name="Wu L."/>
            <person name="Ma J."/>
        </authorList>
    </citation>
    <scope>NUCLEOTIDE SEQUENCE [LARGE SCALE GENOMIC DNA]</scope>
    <source>
        <strain evidence="3">JCM 30742</strain>
    </source>
</reference>
<feature type="signal peptide" evidence="1">
    <location>
        <begin position="1"/>
        <end position="32"/>
    </location>
</feature>
<organism evidence="2 3">
    <name type="scientific">Arthrobacter ginkgonis</name>
    <dbReference type="NCBI Taxonomy" id="1630594"/>
    <lineage>
        <taxon>Bacteria</taxon>
        <taxon>Bacillati</taxon>
        <taxon>Actinomycetota</taxon>
        <taxon>Actinomycetes</taxon>
        <taxon>Micrococcales</taxon>
        <taxon>Micrococcaceae</taxon>
        <taxon>Arthrobacter</taxon>
    </lineage>
</organism>
<dbReference type="Proteomes" id="UP001500752">
    <property type="component" value="Unassembled WGS sequence"/>
</dbReference>
<accession>A0ABP7C6C8</accession>
<evidence type="ECO:0000256" key="1">
    <source>
        <dbReference type="SAM" id="SignalP"/>
    </source>
</evidence>